<reference evidence="1 2" key="1">
    <citation type="journal article" date="2023" name="Mol. Ecol. Resour.">
        <title>Chromosome-level genome assembly of a triploid poplar Populus alba 'Berolinensis'.</title>
        <authorList>
            <person name="Chen S."/>
            <person name="Yu Y."/>
            <person name="Wang X."/>
            <person name="Wang S."/>
            <person name="Zhang T."/>
            <person name="Zhou Y."/>
            <person name="He R."/>
            <person name="Meng N."/>
            <person name="Wang Y."/>
            <person name="Liu W."/>
            <person name="Liu Z."/>
            <person name="Liu J."/>
            <person name="Guo Q."/>
            <person name="Huang H."/>
            <person name="Sederoff R.R."/>
            <person name="Wang G."/>
            <person name="Qu G."/>
            <person name="Chen S."/>
        </authorList>
    </citation>
    <scope>NUCLEOTIDE SEQUENCE [LARGE SCALE GENOMIC DNA]</scope>
    <source>
        <strain evidence="1">SC-2020</strain>
    </source>
</reference>
<evidence type="ECO:0000313" key="1">
    <source>
        <dbReference type="EMBL" id="KAJ6957097.1"/>
    </source>
</evidence>
<gene>
    <name evidence="1" type="ORF">NC653_039123</name>
</gene>
<name>A0AAD6LAG4_9ROSI</name>
<dbReference type="AlphaFoldDB" id="A0AAD6LAG4"/>
<evidence type="ECO:0000313" key="2">
    <source>
        <dbReference type="Proteomes" id="UP001164929"/>
    </source>
</evidence>
<dbReference type="EMBL" id="JAQIZT010000018">
    <property type="protein sequence ID" value="KAJ6957097.1"/>
    <property type="molecule type" value="Genomic_DNA"/>
</dbReference>
<sequence length="61" mass="7038">MAGGAKGSFTCLDRCSKLVTVYKRWGLLRDWPRAMSKAPVTLETCKKDEEDQMENIYPIWI</sequence>
<accession>A0AAD6LAG4</accession>
<comment type="caution">
    <text evidence="1">The sequence shown here is derived from an EMBL/GenBank/DDBJ whole genome shotgun (WGS) entry which is preliminary data.</text>
</comment>
<protein>
    <submittedName>
        <fullName evidence="1">Uncharacterized protein</fullName>
    </submittedName>
</protein>
<keyword evidence="2" id="KW-1185">Reference proteome</keyword>
<organism evidence="1 2">
    <name type="scientific">Populus alba x Populus x berolinensis</name>
    <dbReference type="NCBI Taxonomy" id="444605"/>
    <lineage>
        <taxon>Eukaryota</taxon>
        <taxon>Viridiplantae</taxon>
        <taxon>Streptophyta</taxon>
        <taxon>Embryophyta</taxon>
        <taxon>Tracheophyta</taxon>
        <taxon>Spermatophyta</taxon>
        <taxon>Magnoliopsida</taxon>
        <taxon>eudicotyledons</taxon>
        <taxon>Gunneridae</taxon>
        <taxon>Pentapetalae</taxon>
        <taxon>rosids</taxon>
        <taxon>fabids</taxon>
        <taxon>Malpighiales</taxon>
        <taxon>Salicaceae</taxon>
        <taxon>Saliceae</taxon>
        <taxon>Populus</taxon>
    </lineage>
</organism>
<proteinExistence type="predicted"/>
<dbReference type="Proteomes" id="UP001164929">
    <property type="component" value="Chromosome 18"/>
</dbReference>